<dbReference type="CDD" id="cd07895">
    <property type="entry name" value="Adenylation_mRNA_capping"/>
    <property type="match status" value="1"/>
</dbReference>
<evidence type="ECO:0000259" key="14">
    <source>
        <dbReference type="Pfam" id="PF01331"/>
    </source>
</evidence>
<feature type="region of interest" description="Disordered" evidence="12">
    <location>
        <begin position="647"/>
        <end position="678"/>
    </location>
</feature>
<dbReference type="Pfam" id="PF03931">
    <property type="entry name" value="Skp1_POZ"/>
    <property type="match status" value="1"/>
</dbReference>
<dbReference type="InterPro" id="IPR011333">
    <property type="entry name" value="SKP1/BTB/POZ_sf"/>
</dbReference>
<dbReference type="GO" id="GO:0005525">
    <property type="term" value="F:GTP binding"/>
    <property type="evidence" value="ECO:0007669"/>
    <property type="project" value="UniProtKB-KW"/>
</dbReference>
<protein>
    <recommendedName>
        <fullName evidence="3">mRNA guanylyltransferase</fullName>
        <ecNumber evidence="3">2.7.7.50</ecNumber>
    </recommendedName>
</protein>
<evidence type="ECO:0000313" key="18">
    <source>
        <dbReference type="EMBL" id="KAF7338161.1"/>
    </source>
</evidence>
<evidence type="ECO:0000256" key="1">
    <source>
        <dbReference type="ARBA" id="ARBA00004123"/>
    </source>
</evidence>
<evidence type="ECO:0000256" key="10">
    <source>
        <dbReference type="ARBA" id="ARBA00023242"/>
    </source>
</evidence>
<dbReference type="InterPro" id="IPR013846">
    <property type="entry name" value="mRNA_cap_enzyme_C"/>
</dbReference>
<dbReference type="EC" id="2.7.7.50" evidence="3"/>
<dbReference type="InterPro" id="IPR036296">
    <property type="entry name" value="SKP1-like_dim_sf"/>
</dbReference>
<gene>
    <name evidence="18" type="ORF">MVEN_02041000</name>
</gene>
<dbReference type="GO" id="GO:0006370">
    <property type="term" value="P:7-methylguanosine mRNA capping"/>
    <property type="evidence" value="ECO:0007669"/>
    <property type="project" value="UniProtKB-KW"/>
</dbReference>
<dbReference type="OrthoDB" id="200924at2759"/>
<dbReference type="SMART" id="SM00512">
    <property type="entry name" value="Skp1"/>
    <property type="match status" value="1"/>
</dbReference>
<dbReference type="Gene3D" id="3.30.710.10">
    <property type="entry name" value="Potassium Channel Kv1.1, Chain A"/>
    <property type="match status" value="1"/>
</dbReference>
<evidence type="ECO:0000256" key="7">
    <source>
        <dbReference type="ARBA" id="ARBA00022741"/>
    </source>
</evidence>
<dbReference type="SUPFAM" id="SSF50249">
    <property type="entry name" value="Nucleic acid-binding proteins"/>
    <property type="match status" value="1"/>
</dbReference>
<feature type="domain" description="mRNA capping enzyme C-terminal" evidence="16">
    <location>
        <begin position="521"/>
        <end position="635"/>
    </location>
</feature>
<dbReference type="InterPro" id="IPR051029">
    <property type="entry name" value="mRNA_Capping_Enz/RNA_Phosphat"/>
</dbReference>
<dbReference type="Pfam" id="PF01331">
    <property type="entry name" value="mRNA_cap_enzyme"/>
    <property type="match status" value="1"/>
</dbReference>
<feature type="region of interest" description="Disordered" evidence="12">
    <location>
        <begin position="112"/>
        <end position="131"/>
    </location>
</feature>
<dbReference type="PANTHER" id="PTHR10367">
    <property type="entry name" value="MRNA-CAPPING ENZYME"/>
    <property type="match status" value="1"/>
</dbReference>
<reference evidence="18" key="1">
    <citation type="submission" date="2020-05" db="EMBL/GenBank/DDBJ databases">
        <title>Mycena genomes resolve the evolution of fungal bioluminescence.</title>
        <authorList>
            <person name="Tsai I.J."/>
        </authorList>
    </citation>
    <scope>NUCLEOTIDE SEQUENCE</scope>
    <source>
        <strain evidence="18">CCC161011</strain>
    </source>
</reference>
<organism evidence="18 19">
    <name type="scientific">Mycena venus</name>
    <dbReference type="NCBI Taxonomy" id="2733690"/>
    <lineage>
        <taxon>Eukaryota</taxon>
        <taxon>Fungi</taxon>
        <taxon>Dikarya</taxon>
        <taxon>Basidiomycota</taxon>
        <taxon>Agaricomycotina</taxon>
        <taxon>Agaricomycetes</taxon>
        <taxon>Agaricomycetidae</taxon>
        <taxon>Agaricales</taxon>
        <taxon>Marasmiineae</taxon>
        <taxon>Mycenaceae</taxon>
        <taxon>Mycena</taxon>
    </lineage>
</organism>
<evidence type="ECO:0000256" key="13">
    <source>
        <dbReference type="SAM" id="SignalP"/>
    </source>
</evidence>
<dbReference type="GO" id="GO:0005524">
    <property type="term" value="F:ATP binding"/>
    <property type="evidence" value="ECO:0007669"/>
    <property type="project" value="InterPro"/>
</dbReference>
<dbReference type="Gene3D" id="3.30.470.30">
    <property type="entry name" value="DNA ligase/mRNA capping enzyme"/>
    <property type="match status" value="1"/>
</dbReference>
<evidence type="ECO:0000313" key="19">
    <source>
        <dbReference type="Proteomes" id="UP000620124"/>
    </source>
</evidence>
<comment type="caution">
    <text evidence="18">The sequence shown here is derived from an EMBL/GenBank/DDBJ whole genome shotgun (WGS) entry which is preliminary data.</text>
</comment>
<feature type="chain" id="PRO_5034393780" description="mRNA guanylyltransferase" evidence="13">
    <location>
        <begin position="21"/>
        <end position="704"/>
    </location>
</feature>
<evidence type="ECO:0000256" key="12">
    <source>
        <dbReference type="SAM" id="MobiDB-lite"/>
    </source>
</evidence>
<comment type="subcellular location">
    <subcellularLocation>
        <location evidence="1">Nucleus</location>
    </subcellularLocation>
</comment>
<evidence type="ECO:0000256" key="9">
    <source>
        <dbReference type="ARBA" id="ARBA00023134"/>
    </source>
</evidence>
<dbReference type="InterPro" id="IPR001232">
    <property type="entry name" value="SKP1-like"/>
</dbReference>
<evidence type="ECO:0000256" key="2">
    <source>
        <dbReference type="ARBA" id="ARBA00009993"/>
    </source>
</evidence>
<dbReference type="Proteomes" id="UP000620124">
    <property type="component" value="Unassembled WGS sequence"/>
</dbReference>
<name>A0A8H6XCT5_9AGAR</name>
<keyword evidence="8" id="KW-0506">mRNA capping</keyword>
<accession>A0A8H6XCT5</accession>
<dbReference type="GO" id="GO:0005634">
    <property type="term" value="C:nucleus"/>
    <property type="evidence" value="ECO:0007669"/>
    <property type="project" value="UniProtKB-SubCell"/>
</dbReference>
<keyword evidence="19" id="KW-1185">Reference proteome</keyword>
<evidence type="ECO:0000259" key="17">
    <source>
        <dbReference type="Pfam" id="PF03931"/>
    </source>
</evidence>
<keyword evidence="9" id="KW-0342">GTP-binding</keyword>
<dbReference type="Pfam" id="PF01466">
    <property type="entry name" value="Skp1"/>
    <property type="match status" value="1"/>
</dbReference>
<dbReference type="GO" id="GO:0004484">
    <property type="term" value="F:mRNA guanylyltransferase activity"/>
    <property type="evidence" value="ECO:0007669"/>
    <property type="project" value="UniProtKB-EC"/>
</dbReference>
<keyword evidence="13" id="KW-0732">Signal</keyword>
<evidence type="ECO:0000256" key="4">
    <source>
        <dbReference type="ARBA" id="ARBA00022664"/>
    </source>
</evidence>
<sequence>MVRIPILVATIHLGAAPMGAVPQILPVLLVTSDNEQFTTEKDIVERSVLIKNMLEGPQQLQSTVATHLFLVYRRWRVRPAHSFAQCLVQCAEEGNAQVYHLKTKIDTRDRSLSTASTTVESPSLPPILNSPRMRPVNAPRISLSGTKSSLQVDQEMLFEIILAANYLDIKSLLDVGCKTVANMIKGKTPEEIRKLFNIVNDFTPEEEAQIKKENVSGIIFHTFPPLTLSSGMGRGPMSATSFLLNPFMPRIPDIPGARVPPRSEQDSWLKDHVARLCQIDNRRFPGSQPVSFTKTDLAKLETQECVYTPTHRPRRVICVLVSGFVKSPMAFVFSSSSTPTSIPALRWSISCALSDVRVVPSLIADTDRLTARTITMNSRTCSSLITRTPQLPLKDTIVDGELVYDVDPQTNHETMRFLAFDCLVVDGQNIMSRPLDKRYGRLNAFFYKPYAKMKEKFPEVTNNHPFDIRVKQIQFSYAAEQVFAEMVNLQHGNDGLIYTCVNTPYTPATDENILKWKPPSENTIDFKLVLRFPPLPDKPSQPDFHAKPVFLLHVWCGDTKYEQYDQMYVDDEEWEKMKSSGEQYDDRIVEVHWDPARSHWRWMRFRNDKLNGNHKSIVEKIIISIADGVEKDTLLERSTSIRTAWKARAGAPPPAGNHQAQVPTRGGAPPPSTHTPPLELRYGRLATSQWSKVGGPAVVAGMKR</sequence>
<evidence type="ECO:0000259" key="15">
    <source>
        <dbReference type="Pfam" id="PF01466"/>
    </source>
</evidence>
<comment type="similarity">
    <text evidence="2">Belongs to the SKP1 family.</text>
</comment>
<keyword evidence="7" id="KW-0547">Nucleotide-binding</keyword>
<evidence type="ECO:0000256" key="8">
    <source>
        <dbReference type="ARBA" id="ARBA00023042"/>
    </source>
</evidence>
<dbReference type="SUPFAM" id="SSF56091">
    <property type="entry name" value="DNA ligase/mRNA capping enzyme, catalytic domain"/>
    <property type="match status" value="1"/>
</dbReference>
<feature type="domain" description="SKP1 component dimerisation" evidence="15">
    <location>
        <begin position="170"/>
        <end position="214"/>
    </location>
</feature>
<dbReference type="InterPro" id="IPR001339">
    <property type="entry name" value="mRNA_cap_enzyme_adenylation"/>
</dbReference>
<keyword evidence="5" id="KW-0808">Transferase</keyword>
<dbReference type="InterPro" id="IPR016073">
    <property type="entry name" value="Skp1_comp_POZ"/>
</dbReference>
<evidence type="ECO:0000256" key="5">
    <source>
        <dbReference type="ARBA" id="ARBA00022679"/>
    </source>
</evidence>
<dbReference type="Gene3D" id="2.40.50.140">
    <property type="entry name" value="Nucleic acid-binding proteins"/>
    <property type="match status" value="1"/>
</dbReference>
<dbReference type="PANTHER" id="PTHR10367:SF17">
    <property type="entry name" value="MRNA-CAPPING ENZYME"/>
    <property type="match status" value="1"/>
</dbReference>
<dbReference type="AlphaFoldDB" id="A0A8H6XCT5"/>
<keyword evidence="6" id="KW-0548">Nucleotidyltransferase</keyword>
<dbReference type="SUPFAM" id="SSF81382">
    <property type="entry name" value="Skp1 dimerisation domain-like"/>
    <property type="match status" value="1"/>
</dbReference>
<dbReference type="GO" id="GO:0006511">
    <property type="term" value="P:ubiquitin-dependent protein catabolic process"/>
    <property type="evidence" value="ECO:0007669"/>
    <property type="project" value="InterPro"/>
</dbReference>
<evidence type="ECO:0000259" key="16">
    <source>
        <dbReference type="Pfam" id="PF03919"/>
    </source>
</evidence>
<dbReference type="EMBL" id="JACAZI010000021">
    <property type="protein sequence ID" value="KAF7338161.1"/>
    <property type="molecule type" value="Genomic_DNA"/>
</dbReference>
<feature type="signal peptide" evidence="13">
    <location>
        <begin position="1"/>
        <end position="20"/>
    </location>
</feature>
<dbReference type="Pfam" id="PF03919">
    <property type="entry name" value="mRNA_cap_C"/>
    <property type="match status" value="1"/>
</dbReference>
<feature type="domain" description="SKP1 component POZ" evidence="17">
    <location>
        <begin position="28"/>
        <end position="60"/>
    </location>
</feature>
<feature type="domain" description="mRNA capping enzyme adenylation" evidence="14">
    <location>
        <begin position="393"/>
        <end position="517"/>
    </location>
</feature>
<evidence type="ECO:0000256" key="3">
    <source>
        <dbReference type="ARBA" id="ARBA00012475"/>
    </source>
</evidence>
<evidence type="ECO:0000256" key="6">
    <source>
        <dbReference type="ARBA" id="ARBA00022695"/>
    </source>
</evidence>
<keyword evidence="10" id="KW-0539">Nucleus</keyword>
<keyword evidence="4" id="KW-0507">mRNA processing</keyword>
<dbReference type="InterPro" id="IPR012340">
    <property type="entry name" value="NA-bd_OB-fold"/>
</dbReference>
<evidence type="ECO:0000256" key="11">
    <source>
        <dbReference type="ARBA" id="ARBA00044624"/>
    </source>
</evidence>
<comment type="catalytic activity">
    <reaction evidence="11">
        <text>a 5'-end diphospho-ribonucleoside in mRNA + GTP + H(+) = a 5'-end (5'-triphosphoguanosine)-ribonucleoside in mRNA + diphosphate</text>
        <dbReference type="Rhea" id="RHEA:67012"/>
        <dbReference type="Rhea" id="RHEA-COMP:17165"/>
        <dbReference type="Rhea" id="RHEA-COMP:17166"/>
        <dbReference type="ChEBI" id="CHEBI:15378"/>
        <dbReference type="ChEBI" id="CHEBI:33019"/>
        <dbReference type="ChEBI" id="CHEBI:37565"/>
        <dbReference type="ChEBI" id="CHEBI:167616"/>
        <dbReference type="ChEBI" id="CHEBI:167617"/>
        <dbReference type="EC" id="2.7.7.50"/>
    </reaction>
    <physiologicalReaction direction="left-to-right" evidence="11">
        <dbReference type="Rhea" id="RHEA:67013"/>
    </physiologicalReaction>
</comment>
<dbReference type="InterPro" id="IPR016072">
    <property type="entry name" value="Skp1_comp_dimer"/>
</dbReference>
<feature type="compositionally biased region" description="Polar residues" evidence="12">
    <location>
        <begin position="112"/>
        <end position="121"/>
    </location>
</feature>
<proteinExistence type="inferred from homology"/>